<sequence>MLTAIAIIPSPPVLVPELVGSAAGEFTELRAAALAAAGALPPRWVAVGTGSPAVIDGGAVGSFGGYGADVTVSLSARADAPVTELPLCALITGWIRGRVDPAATAEVRCFPADIPAGEAVAAGAQLRAEFDRSPQRIGVLIVADGCATLTPAAPGGFDPGAEAIQRDLDAALAAADAAALADLPDAVVGRAPLAVLSGLAGRSQWEARELYRGAPLGVGYFAGIWLPGEPAPCDR</sequence>
<gene>
    <name evidence="1" type="ORF">CQY22_006595</name>
</gene>
<organism evidence="1 2">
    <name type="scientific">Mycolicibacterium brumae</name>
    <dbReference type="NCBI Taxonomy" id="85968"/>
    <lineage>
        <taxon>Bacteria</taxon>
        <taxon>Bacillati</taxon>
        <taxon>Actinomycetota</taxon>
        <taxon>Actinomycetes</taxon>
        <taxon>Mycobacteriales</taxon>
        <taxon>Mycobacteriaceae</taxon>
        <taxon>Mycolicibacterium</taxon>
    </lineage>
</organism>
<protein>
    <submittedName>
        <fullName evidence="1">Uncharacterized protein</fullName>
    </submittedName>
</protein>
<evidence type="ECO:0000313" key="2">
    <source>
        <dbReference type="Proteomes" id="UP000230551"/>
    </source>
</evidence>
<accession>A0A2G5PCJ5</accession>
<keyword evidence="2" id="KW-1185">Reference proteome</keyword>
<reference evidence="1 2" key="1">
    <citation type="journal article" date="2017" name="Infect. Genet. Evol.">
        <title>The new phylogeny of the genus Mycobacterium: The old and the news.</title>
        <authorList>
            <person name="Tortoli E."/>
            <person name="Fedrizzi T."/>
            <person name="Meehan C.J."/>
            <person name="Trovato A."/>
            <person name="Grottola A."/>
            <person name="Giacobazzi E."/>
            <person name="Serpini G.F."/>
            <person name="Tagliazucchi S."/>
            <person name="Fabio A."/>
            <person name="Bettua C."/>
            <person name="Bertorelli R."/>
            <person name="Frascaro F."/>
            <person name="De Sanctis V."/>
            <person name="Pecorari M."/>
            <person name="Jousson O."/>
            <person name="Segata N."/>
            <person name="Cirillo D.M."/>
        </authorList>
    </citation>
    <scope>NUCLEOTIDE SEQUENCE [LARGE SCALE GENOMIC DNA]</scope>
    <source>
        <strain evidence="1 2">CIP1034565</strain>
    </source>
</reference>
<dbReference type="OrthoDB" id="4543339at2"/>
<evidence type="ECO:0000313" key="1">
    <source>
        <dbReference type="EMBL" id="PIB76056.1"/>
    </source>
</evidence>
<name>A0A2G5PCJ5_9MYCO</name>
<dbReference type="RefSeq" id="WP_090584887.1">
    <property type="nucleotide sequence ID" value="NZ_CP104302.1"/>
</dbReference>
<dbReference type="Proteomes" id="UP000230551">
    <property type="component" value="Unassembled WGS sequence"/>
</dbReference>
<dbReference type="EMBL" id="PDCN02000006">
    <property type="protein sequence ID" value="PIB76056.1"/>
    <property type="molecule type" value="Genomic_DNA"/>
</dbReference>
<dbReference type="Gene3D" id="3.40.830.10">
    <property type="entry name" value="LigB-like"/>
    <property type="match status" value="1"/>
</dbReference>
<proteinExistence type="predicted"/>
<dbReference type="AlphaFoldDB" id="A0A2G5PCJ5"/>
<comment type="caution">
    <text evidence="1">The sequence shown here is derived from an EMBL/GenBank/DDBJ whole genome shotgun (WGS) entry which is preliminary data.</text>
</comment>
<dbReference type="STRING" id="85968.GCA_900073015_00167"/>